<dbReference type="InterPro" id="IPR036615">
    <property type="entry name" value="Mur_ligase_C_dom_sf"/>
</dbReference>
<evidence type="ECO:0000256" key="8">
    <source>
        <dbReference type="ARBA" id="ARBA00022842"/>
    </source>
</evidence>
<dbReference type="InterPro" id="IPR001645">
    <property type="entry name" value="Folylpolyglutamate_synth"/>
</dbReference>
<reference evidence="14" key="1">
    <citation type="journal article" date="2021" name="PeerJ">
        <title>Extensive microbial diversity within the chicken gut microbiome revealed by metagenomics and culture.</title>
        <authorList>
            <person name="Gilroy R."/>
            <person name="Ravi A."/>
            <person name="Getino M."/>
            <person name="Pursley I."/>
            <person name="Horton D.L."/>
            <person name="Alikhan N.F."/>
            <person name="Baker D."/>
            <person name="Gharbi K."/>
            <person name="Hall N."/>
            <person name="Watson M."/>
            <person name="Adriaenssens E.M."/>
            <person name="Foster-Nyarko E."/>
            <person name="Jarju S."/>
            <person name="Secka A."/>
            <person name="Antonio M."/>
            <person name="Oren A."/>
            <person name="Chaudhuri R.R."/>
            <person name="La Ragione R."/>
            <person name="Hildebrand F."/>
            <person name="Pallen M.J."/>
        </authorList>
    </citation>
    <scope>NUCLEOTIDE SEQUENCE</scope>
    <source>
        <strain evidence="14">ChiHjej9B8-13557</strain>
    </source>
</reference>
<dbReference type="InterPro" id="IPR013221">
    <property type="entry name" value="Mur_ligase_cen"/>
</dbReference>
<keyword evidence="6 11" id="KW-0547">Nucleotide-binding</keyword>
<dbReference type="EMBL" id="DWXX01000054">
    <property type="protein sequence ID" value="HJB58665.1"/>
    <property type="molecule type" value="Genomic_DNA"/>
</dbReference>
<dbReference type="PANTHER" id="PTHR11136:SF0">
    <property type="entry name" value="DIHYDROFOLATE SYNTHETASE-RELATED"/>
    <property type="match status" value="1"/>
</dbReference>
<dbReference type="GO" id="GO:0004326">
    <property type="term" value="F:tetrahydrofolylpolyglutamate synthase activity"/>
    <property type="evidence" value="ECO:0007669"/>
    <property type="project" value="UniProtKB-EC"/>
</dbReference>
<comment type="catalytic activity">
    <reaction evidence="10">
        <text>(6S)-5,6,7,8-tetrahydrofolyl-(gamma-L-Glu)(n) + L-glutamate + ATP = (6S)-5,6,7,8-tetrahydrofolyl-(gamma-L-Glu)(n+1) + ADP + phosphate + H(+)</text>
        <dbReference type="Rhea" id="RHEA:10580"/>
        <dbReference type="Rhea" id="RHEA-COMP:14738"/>
        <dbReference type="Rhea" id="RHEA-COMP:14740"/>
        <dbReference type="ChEBI" id="CHEBI:15378"/>
        <dbReference type="ChEBI" id="CHEBI:29985"/>
        <dbReference type="ChEBI" id="CHEBI:30616"/>
        <dbReference type="ChEBI" id="CHEBI:43474"/>
        <dbReference type="ChEBI" id="CHEBI:141005"/>
        <dbReference type="ChEBI" id="CHEBI:456216"/>
        <dbReference type="EC" id="6.3.2.17"/>
    </reaction>
</comment>
<comment type="cofactor">
    <cofactor evidence="1">
        <name>Mg(2+)</name>
        <dbReference type="ChEBI" id="CHEBI:18420"/>
    </cofactor>
</comment>
<dbReference type="InterPro" id="IPR004101">
    <property type="entry name" value="Mur_ligase_C"/>
</dbReference>
<dbReference type="InterPro" id="IPR018109">
    <property type="entry name" value="Folylpolyglutamate_synth_CS"/>
</dbReference>
<dbReference type="InterPro" id="IPR036565">
    <property type="entry name" value="Mur-like_cat_sf"/>
</dbReference>
<evidence type="ECO:0000256" key="7">
    <source>
        <dbReference type="ARBA" id="ARBA00022840"/>
    </source>
</evidence>
<evidence type="ECO:0000259" key="13">
    <source>
        <dbReference type="Pfam" id="PF08245"/>
    </source>
</evidence>
<comment type="similarity">
    <text evidence="2 11">Belongs to the folylpolyglutamate synthase family.</text>
</comment>
<accession>A0A9D2S7S3</accession>
<dbReference type="AlphaFoldDB" id="A0A9D2S7S3"/>
<dbReference type="PROSITE" id="PS01012">
    <property type="entry name" value="FOLYLPOLYGLU_SYNT_2"/>
    <property type="match status" value="1"/>
</dbReference>
<dbReference type="Gene3D" id="3.90.190.20">
    <property type="entry name" value="Mur ligase, C-terminal domain"/>
    <property type="match status" value="1"/>
</dbReference>
<dbReference type="GO" id="GO:0046872">
    <property type="term" value="F:metal ion binding"/>
    <property type="evidence" value="ECO:0007669"/>
    <property type="project" value="UniProtKB-KW"/>
</dbReference>
<keyword evidence="4 11" id="KW-0436">Ligase</keyword>
<dbReference type="Proteomes" id="UP000824211">
    <property type="component" value="Unassembled WGS sequence"/>
</dbReference>
<keyword evidence="7 11" id="KW-0067">ATP-binding</keyword>
<dbReference type="NCBIfam" id="TIGR01499">
    <property type="entry name" value="folC"/>
    <property type="match status" value="1"/>
</dbReference>
<dbReference type="GO" id="GO:0005737">
    <property type="term" value="C:cytoplasm"/>
    <property type="evidence" value="ECO:0007669"/>
    <property type="project" value="TreeGrafter"/>
</dbReference>
<sequence length="423" mass="44276">MTYEEALNAIHAVHWQGHKPGLGRTRALLAALGDPHKALRFVHVAGTNGKGSTAAMLDSCLRAAGYKTGLFTSPYINRFNERVQVDGVPIPDGDLVRLVERVQPAAAAMADTPTEFEFITALGMLWFAEQRCDIVVLEVGLGGALDSTNVIDPPACAVITALGLDHVKELGPTLADIAAAKAGIIKPGSPAVSYGGAPEADRVIAAAAHACGAPLTVVDFTRLRLRGAGLDGQTFDFDGLDGLTLPLLAGYQPRNAAVAVTALRALRARGWDIPDEAIRRGLASVRWPGRFELLRRSPPFLLDGSHNAHGMRATADSLRSLFPGQKFVFLVSIMADKDADEMLRLLLPLAKAFVTVTAPSPRAIPAADLAARIEALGGRAEPAASIPAAVEHAAALAAGGPAAALGTLYFSGEVRQAVAARLP</sequence>
<evidence type="ECO:0000256" key="4">
    <source>
        <dbReference type="ARBA" id="ARBA00022598"/>
    </source>
</evidence>
<keyword evidence="5" id="KW-0479">Metal-binding</keyword>
<dbReference type="Pfam" id="PF08245">
    <property type="entry name" value="Mur_ligase_M"/>
    <property type="match status" value="1"/>
</dbReference>
<evidence type="ECO:0000256" key="3">
    <source>
        <dbReference type="ARBA" id="ARBA00013025"/>
    </source>
</evidence>
<dbReference type="GO" id="GO:0008841">
    <property type="term" value="F:dihydrofolate synthase activity"/>
    <property type="evidence" value="ECO:0007669"/>
    <property type="project" value="TreeGrafter"/>
</dbReference>
<gene>
    <name evidence="14" type="ORF">H9771_03225</name>
</gene>
<dbReference type="GO" id="GO:0005524">
    <property type="term" value="F:ATP binding"/>
    <property type="evidence" value="ECO:0007669"/>
    <property type="project" value="UniProtKB-KW"/>
</dbReference>
<dbReference type="Pfam" id="PF02875">
    <property type="entry name" value="Mur_ligase_C"/>
    <property type="match status" value="1"/>
</dbReference>
<dbReference type="Gene3D" id="3.40.1190.10">
    <property type="entry name" value="Mur-like, catalytic domain"/>
    <property type="match status" value="1"/>
</dbReference>
<dbReference type="PANTHER" id="PTHR11136">
    <property type="entry name" value="FOLYLPOLYGLUTAMATE SYNTHASE-RELATED"/>
    <property type="match status" value="1"/>
</dbReference>
<evidence type="ECO:0000256" key="6">
    <source>
        <dbReference type="ARBA" id="ARBA00022741"/>
    </source>
</evidence>
<dbReference type="FunFam" id="3.40.1190.10:FF:000011">
    <property type="entry name" value="Folylpolyglutamate synthase/dihydrofolate synthase"/>
    <property type="match status" value="1"/>
</dbReference>
<evidence type="ECO:0000256" key="11">
    <source>
        <dbReference type="PIRNR" id="PIRNR001563"/>
    </source>
</evidence>
<proteinExistence type="inferred from homology"/>
<evidence type="ECO:0000313" key="14">
    <source>
        <dbReference type="EMBL" id="HJB58665.1"/>
    </source>
</evidence>
<name>A0A9D2S7S3_9FIRM</name>
<dbReference type="EC" id="6.3.2.17" evidence="3"/>
<protein>
    <recommendedName>
        <fullName evidence="3">tetrahydrofolate synthase</fullName>
        <ecNumber evidence="3">6.3.2.17</ecNumber>
    </recommendedName>
    <alternativeName>
        <fullName evidence="9">Tetrahydrofolylpolyglutamate synthase</fullName>
    </alternativeName>
</protein>
<evidence type="ECO:0000256" key="2">
    <source>
        <dbReference type="ARBA" id="ARBA00008276"/>
    </source>
</evidence>
<feature type="domain" description="Mur ligase central" evidence="13">
    <location>
        <begin position="44"/>
        <end position="187"/>
    </location>
</feature>
<reference evidence="14" key="2">
    <citation type="submission" date="2021-04" db="EMBL/GenBank/DDBJ databases">
        <authorList>
            <person name="Gilroy R."/>
        </authorList>
    </citation>
    <scope>NUCLEOTIDE SEQUENCE</scope>
    <source>
        <strain evidence="14">ChiHjej9B8-13557</strain>
    </source>
</reference>
<comment type="caution">
    <text evidence="14">The sequence shown here is derived from an EMBL/GenBank/DDBJ whole genome shotgun (WGS) entry which is preliminary data.</text>
</comment>
<evidence type="ECO:0000256" key="5">
    <source>
        <dbReference type="ARBA" id="ARBA00022723"/>
    </source>
</evidence>
<evidence type="ECO:0000259" key="12">
    <source>
        <dbReference type="Pfam" id="PF02875"/>
    </source>
</evidence>
<evidence type="ECO:0000256" key="1">
    <source>
        <dbReference type="ARBA" id="ARBA00001946"/>
    </source>
</evidence>
<evidence type="ECO:0000313" key="15">
    <source>
        <dbReference type="Proteomes" id="UP000824211"/>
    </source>
</evidence>
<dbReference type="SUPFAM" id="SSF53244">
    <property type="entry name" value="MurD-like peptide ligases, peptide-binding domain"/>
    <property type="match status" value="1"/>
</dbReference>
<dbReference type="PIRSF" id="PIRSF001563">
    <property type="entry name" value="Folylpolyglu_synth"/>
    <property type="match status" value="1"/>
</dbReference>
<evidence type="ECO:0000256" key="10">
    <source>
        <dbReference type="ARBA" id="ARBA00047493"/>
    </source>
</evidence>
<dbReference type="SUPFAM" id="SSF53623">
    <property type="entry name" value="MurD-like peptide ligases, catalytic domain"/>
    <property type="match status" value="1"/>
</dbReference>
<organism evidence="14 15">
    <name type="scientific">Candidatus Faecalibacterium faecipullorum</name>
    <dbReference type="NCBI Taxonomy" id="2838578"/>
    <lineage>
        <taxon>Bacteria</taxon>
        <taxon>Bacillati</taxon>
        <taxon>Bacillota</taxon>
        <taxon>Clostridia</taxon>
        <taxon>Eubacteriales</taxon>
        <taxon>Oscillospiraceae</taxon>
        <taxon>Faecalibacterium</taxon>
    </lineage>
</organism>
<evidence type="ECO:0000256" key="9">
    <source>
        <dbReference type="ARBA" id="ARBA00030592"/>
    </source>
</evidence>
<feature type="domain" description="Mur ligase C-terminal" evidence="12">
    <location>
        <begin position="289"/>
        <end position="398"/>
    </location>
</feature>
<keyword evidence="8" id="KW-0460">Magnesium</keyword>